<feature type="domain" description="EF-hand" evidence="1">
    <location>
        <begin position="165"/>
        <end position="200"/>
    </location>
</feature>
<dbReference type="InterPro" id="IPR002048">
    <property type="entry name" value="EF_hand_dom"/>
</dbReference>
<evidence type="ECO:0000313" key="3">
    <source>
        <dbReference type="RefSeq" id="XP_030387693.1"/>
    </source>
</evidence>
<dbReference type="GeneID" id="115634239"/>
<dbReference type="OrthoDB" id="191686at2759"/>
<gene>
    <name evidence="3" type="primary">LOC115634239</name>
</gene>
<name>A0A6J2UJL7_DROLE</name>
<evidence type="ECO:0000313" key="2">
    <source>
        <dbReference type="Proteomes" id="UP000504634"/>
    </source>
</evidence>
<dbReference type="Proteomes" id="UP000504634">
    <property type="component" value="Unplaced"/>
</dbReference>
<reference evidence="3" key="1">
    <citation type="submission" date="2025-08" db="UniProtKB">
        <authorList>
            <consortium name="RefSeq"/>
        </authorList>
    </citation>
    <scope>IDENTIFICATION</scope>
    <source>
        <strain evidence="3">11010-0011.00</strain>
        <tissue evidence="3">Whole body</tissue>
    </source>
</reference>
<evidence type="ECO:0000259" key="1">
    <source>
        <dbReference type="PROSITE" id="PS50222"/>
    </source>
</evidence>
<sequence>MKNLDASLDYMENARFNYLYAPIVLRMEKTSQFQRCELLSLVLIYHKFVLENGSRAKYMTTVQLSRMIEMFFHISDREINAIIVSRISRYDDTINDPKFTYDRYCSLVSFIRLFSIYFSESLDLRMQFAFSVYDTTERGCLDREVVTRWVDKFFEGDDEDEIFELRTDMTEVIFMKFDLDRDMVISEEEYFNVVREQPALIEFLGRVFPSTRDLDVIAMCSNILSFFDRTGHPLADEL</sequence>
<organism evidence="2 3">
    <name type="scientific">Drosophila lebanonensis</name>
    <name type="common">Fruit fly</name>
    <name type="synonym">Scaptodrosophila lebanonensis</name>
    <dbReference type="NCBI Taxonomy" id="7225"/>
    <lineage>
        <taxon>Eukaryota</taxon>
        <taxon>Metazoa</taxon>
        <taxon>Ecdysozoa</taxon>
        <taxon>Arthropoda</taxon>
        <taxon>Hexapoda</taxon>
        <taxon>Insecta</taxon>
        <taxon>Pterygota</taxon>
        <taxon>Neoptera</taxon>
        <taxon>Endopterygota</taxon>
        <taxon>Diptera</taxon>
        <taxon>Brachycera</taxon>
        <taxon>Muscomorpha</taxon>
        <taxon>Ephydroidea</taxon>
        <taxon>Drosophilidae</taxon>
        <taxon>Scaptodrosophila</taxon>
    </lineage>
</organism>
<accession>A0A6J2UJL7</accession>
<dbReference type="Gene3D" id="1.10.238.10">
    <property type="entry name" value="EF-hand"/>
    <property type="match status" value="1"/>
</dbReference>
<dbReference type="AlphaFoldDB" id="A0A6J2UJL7"/>
<dbReference type="SUPFAM" id="SSF47473">
    <property type="entry name" value="EF-hand"/>
    <property type="match status" value="1"/>
</dbReference>
<dbReference type="RefSeq" id="XP_030387693.1">
    <property type="nucleotide sequence ID" value="XM_030531833.1"/>
</dbReference>
<dbReference type="InterPro" id="IPR011992">
    <property type="entry name" value="EF-hand-dom_pair"/>
</dbReference>
<keyword evidence="2" id="KW-1185">Reference proteome</keyword>
<protein>
    <submittedName>
        <fullName evidence="3">Uncharacterized protein LOC115634239</fullName>
    </submittedName>
</protein>
<dbReference type="PROSITE" id="PS50222">
    <property type="entry name" value="EF_HAND_2"/>
    <property type="match status" value="1"/>
</dbReference>
<proteinExistence type="predicted"/>
<dbReference type="GO" id="GO:0005509">
    <property type="term" value="F:calcium ion binding"/>
    <property type="evidence" value="ECO:0007669"/>
    <property type="project" value="InterPro"/>
</dbReference>